<dbReference type="AlphaFoldDB" id="A0A7X3MNL1"/>
<keyword evidence="11" id="KW-1185">Reference proteome</keyword>
<dbReference type="GO" id="GO:0016301">
    <property type="term" value="F:kinase activity"/>
    <property type="evidence" value="ECO:0007669"/>
    <property type="project" value="UniProtKB-KW"/>
</dbReference>
<evidence type="ECO:0000256" key="4">
    <source>
        <dbReference type="ARBA" id="ARBA00022563"/>
    </source>
</evidence>
<dbReference type="Gene3D" id="3.40.430.10">
    <property type="entry name" value="Dihydrofolate Reductase, subunit A"/>
    <property type="match status" value="1"/>
</dbReference>
<dbReference type="InterPro" id="IPR012259">
    <property type="entry name" value="DHFR"/>
</dbReference>
<dbReference type="GO" id="GO:0046452">
    <property type="term" value="P:dihydrofolate metabolic process"/>
    <property type="evidence" value="ECO:0007669"/>
    <property type="project" value="TreeGrafter"/>
</dbReference>
<keyword evidence="5 8" id="KW-0521">NADP</keyword>
<comment type="function">
    <text evidence="7 8">Key enzyme in folate metabolism. Catalyzes an essential reaction for de novo glycine and purine synthesis, and for DNA precursor synthesis.</text>
</comment>
<evidence type="ECO:0000313" key="10">
    <source>
        <dbReference type="EMBL" id="MXQ10120.1"/>
    </source>
</evidence>
<dbReference type="Proteomes" id="UP000436483">
    <property type="component" value="Unassembled WGS sequence"/>
</dbReference>
<sequence length="170" mass="18906">MTIPLILVVAAAENGVIGRDNRLLWRLRTDLKRFRELTMGKPMIMGRKTFDSIGKPLPGRETIVLTRDGSFSPPGVHIVHSWNEAVAKGEELANITEADSIAVVGGAEIYRLALPHVRKIYLTEVAAAPEGDAFFPPVDRTLFCEVARIAHPKGPEDEYPFTFIDLERRS</sequence>
<feature type="domain" description="DHFR" evidence="9">
    <location>
        <begin position="4"/>
        <end position="168"/>
    </location>
</feature>
<dbReference type="GO" id="GO:0006730">
    <property type="term" value="P:one-carbon metabolic process"/>
    <property type="evidence" value="ECO:0007669"/>
    <property type="project" value="UniProtKB-KW"/>
</dbReference>
<dbReference type="PIRSF" id="PIRSF000194">
    <property type="entry name" value="DHFR"/>
    <property type="match status" value="1"/>
</dbReference>
<evidence type="ECO:0000256" key="6">
    <source>
        <dbReference type="ARBA" id="ARBA00023002"/>
    </source>
</evidence>
<dbReference type="GO" id="GO:0004146">
    <property type="term" value="F:dihydrofolate reductase activity"/>
    <property type="evidence" value="ECO:0007669"/>
    <property type="project" value="UniProtKB-EC"/>
</dbReference>
<evidence type="ECO:0000256" key="3">
    <source>
        <dbReference type="ARBA" id="ARBA00012856"/>
    </source>
</evidence>
<accession>A0A7X3MNL1</accession>
<reference evidence="10 11" key="1">
    <citation type="submission" date="2019-12" db="EMBL/GenBank/DDBJ databases">
        <authorList>
            <person name="Yuan C.-G."/>
        </authorList>
    </citation>
    <scope>NUCLEOTIDE SEQUENCE [LARGE SCALE GENOMIC DNA]</scope>
    <source>
        <strain evidence="10 11">KCTC 23863</strain>
    </source>
</reference>
<dbReference type="InterPro" id="IPR024072">
    <property type="entry name" value="DHFR-like_dom_sf"/>
</dbReference>
<proteinExistence type="inferred from homology"/>
<evidence type="ECO:0000256" key="2">
    <source>
        <dbReference type="ARBA" id="ARBA00009539"/>
    </source>
</evidence>
<dbReference type="GO" id="GO:0046654">
    <property type="term" value="P:tetrahydrofolate biosynthetic process"/>
    <property type="evidence" value="ECO:0007669"/>
    <property type="project" value="UniProtKB-UniPathway"/>
</dbReference>
<dbReference type="RefSeq" id="WP_160882727.1">
    <property type="nucleotide sequence ID" value="NZ_WURB01000001.1"/>
</dbReference>
<dbReference type="PROSITE" id="PS51330">
    <property type="entry name" value="DHFR_2"/>
    <property type="match status" value="1"/>
</dbReference>
<dbReference type="UniPathway" id="UPA00077">
    <property type="reaction ID" value="UER00158"/>
</dbReference>
<dbReference type="EC" id="1.5.1.3" evidence="3 8"/>
<comment type="catalytic activity">
    <reaction evidence="8">
        <text>(6S)-5,6,7,8-tetrahydrofolate + NADP(+) = 7,8-dihydrofolate + NADPH + H(+)</text>
        <dbReference type="Rhea" id="RHEA:15009"/>
        <dbReference type="ChEBI" id="CHEBI:15378"/>
        <dbReference type="ChEBI" id="CHEBI:57451"/>
        <dbReference type="ChEBI" id="CHEBI:57453"/>
        <dbReference type="ChEBI" id="CHEBI:57783"/>
        <dbReference type="ChEBI" id="CHEBI:58349"/>
        <dbReference type="EC" id="1.5.1.3"/>
    </reaction>
</comment>
<keyword evidence="4 8" id="KW-0554">One-carbon metabolism</keyword>
<evidence type="ECO:0000256" key="5">
    <source>
        <dbReference type="ARBA" id="ARBA00022857"/>
    </source>
</evidence>
<evidence type="ECO:0000256" key="1">
    <source>
        <dbReference type="ARBA" id="ARBA00004903"/>
    </source>
</evidence>
<dbReference type="CDD" id="cd00209">
    <property type="entry name" value="DHFR"/>
    <property type="match status" value="1"/>
</dbReference>
<comment type="pathway">
    <text evidence="1 8">Cofactor biosynthesis; tetrahydrofolate biosynthesis; 5,6,7,8-tetrahydrofolate from 7,8-dihydrofolate: step 1/1.</text>
</comment>
<protein>
    <recommendedName>
        <fullName evidence="3 8">Dihydrofolate reductase</fullName>
        <ecNumber evidence="3 8">1.5.1.3</ecNumber>
    </recommendedName>
</protein>
<dbReference type="Pfam" id="PF00186">
    <property type="entry name" value="DHFR_1"/>
    <property type="match status" value="1"/>
</dbReference>
<comment type="similarity">
    <text evidence="2 8">Belongs to the dihydrofolate reductase family.</text>
</comment>
<dbReference type="OrthoDB" id="9804315at2"/>
<dbReference type="PRINTS" id="PR00070">
    <property type="entry name" value="DHFR"/>
</dbReference>
<organism evidence="10 11">
    <name type="scientific">Microvirga makkahensis</name>
    <dbReference type="NCBI Taxonomy" id="1128670"/>
    <lineage>
        <taxon>Bacteria</taxon>
        <taxon>Pseudomonadati</taxon>
        <taxon>Pseudomonadota</taxon>
        <taxon>Alphaproteobacteria</taxon>
        <taxon>Hyphomicrobiales</taxon>
        <taxon>Methylobacteriaceae</taxon>
        <taxon>Microvirga</taxon>
    </lineage>
</organism>
<dbReference type="GO" id="GO:0050661">
    <property type="term" value="F:NADP binding"/>
    <property type="evidence" value="ECO:0007669"/>
    <property type="project" value="InterPro"/>
</dbReference>
<keyword evidence="10" id="KW-0418">Kinase</keyword>
<evidence type="ECO:0000256" key="7">
    <source>
        <dbReference type="ARBA" id="ARBA00025067"/>
    </source>
</evidence>
<comment type="caution">
    <text evidence="10">The sequence shown here is derived from an EMBL/GenBank/DDBJ whole genome shotgun (WGS) entry which is preliminary data.</text>
</comment>
<dbReference type="PANTHER" id="PTHR48069:SF3">
    <property type="entry name" value="DIHYDROFOLATE REDUCTASE"/>
    <property type="match status" value="1"/>
</dbReference>
<dbReference type="EMBL" id="WURB01000001">
    <property type="protein sequence ID" value="MXQ10120.1"/>
    <property type="molecule type" value="Genomic_DNA"/>
</dbReference>
<evidence type="ECO:0000259" key="9">
    <source>
        <dbReference type="PROSITE" id="PS51330"/>
    </source>
</evidence>
<dbReference type="InterPro" id="IPR001796">
    <property type="entry name" value="DHFR_dom"/>
</dbReference>
<evidence type="ECO:0000313" key="11">
    <source>
        <dbReference type="Proteomes" id="UP000436483"/>
    </source>
</evidence>
<reference evidence="10 11" key="2">
    <citation type="submission" date="2020-01" db="EMBL/GenBank/DDBJ databases">
        <title>Microvirga sp. nov., an arsenate reduction bacterium isolated from Tibet hotspring sediments.</title>
        <authorList>
            <person name="Xian W.-D."/>
            <person name="Li W.-J."/>
        </authorList>
    </citation>
    <scope>NUCLEOTIDE SEQUENCE [LARGE SCALE GENOMIC DNA]</scope>
    <source>
        <strain evidence="10 11">KCTC 23863</strain>
    </source>
</reference>
<name>A0A7X3MNL1_9HYPH</name>
<keyword evidence="10" id="KW-0808">Transferase</keyword>
<evidence type="ECO:0000256" key="8">
    <source>
        <dbReference type="PIRNR" id="PIRNR000194"/>
    </source>
</evidence>
<dbReference type="GO" id="GO:0046655">
    <property type="term" value="P:folic acid metabolic process"/>
    <property type="evidence" value="ECO:0007669"/>
    <property type="project" value="TreeGrafter"/>
</dbReference>
<dbReference type="SUPFAM" id="SSF53597">
    <property type="entry name" value="Dihydrofolate reductase-like"/>
    <property type="match status" value="1"/>
</dbReference>
<dbReference type="PANTHER" id="PTHR48069">
    <property type="entry name" value="DIHYDROFOLATE REDUCTASE"/>
    <property type="match status" value="1"/>
</dbReference>
<gene>
    <name evidence="10" type="ORF">GR328_01340</name>
</gene>
<keyword evidence="6 8" id="KW-0560">Oxidoreductase</keyword>
<dbReference type="GO" id="GO:0005829">
    <property type="term" value="C:cytosol"/>
    <property type="evidence" value="ECO:0007669"/>
    <property type="project" value="TreeGrafter"/>
</dbReference>